<keyword evidence="2" id="KW-1185">Reference proteome</keyword>
<evidence type="ECO:0000313" key="2">
    <source>
        <dbReference type="Proteomes" id="UP000644699"/>
    </source>
</evidence>
<organism evidence="1 2">
    <name type="scientific">Aureimonas endophytica</name>
    <dbReference type="NCBI Taxonomy" id="2027858"/>
    <lineage>
        <taxon>Bacteria</taxon>
        <taxon>Pseudomonadati</taxon>
        <taxon>Pseudomonadota</taxon>
        <taxon>Alphaproteobacteria</taxon>
        <taxon>Hyphomicrobiales</taxon>
        <taxon>Aurantimonadaceae</taxon>
        <taxon>Aureimonas</taxon>
    </lineage>
</organism>
<accession>A0A916ZZF1</accession>
<sequence>MTTPPQGGEEAFFSSLCLTGTTTEELTDRVRTALGSYERYAGMRQAARAYAGERDWLSIAARYRAVLD</sequence>
<proteinExistence type="predicted"/>
<dbReference type="AlphaFoldDB" id="A0A916ZZF1"/>
<evidence type="ECO:0000313" key="1">
    <source>
        <dbReference type="EMBL" id="GGE19892.1"/>
    </source>
</evidence>
<protein>
    <submittedName>
        <fullName evidence="1">Uncharacterized protein</fullName>
    </submittedName>
</protein>
<reference evidence="1" key="2">
    <citation type="submission" date="2020-09" db="EMBL/GenBank/DDBJ databases">
        <authorList>
            <person name="Sun Q."/>
            <person name="Zhou Y."/>
        </authorList>
    </citation>
    <scope>NUCLEOTIDE SEQUENCE</scope>
    <source>
        <strain evidence="1">CGMCC 1.15367</strain>
    </source>
</reference>
<reference evidence="1" key="1">
    <citation type="journal article" date="2014" name="Int. J. Syst. Evol. Microbiol.">
        <title>Complete genome sequence of Corynebacterium casei LMG S-19264T (=DSM 44701T), isolated from a smear-ripened cheese.</title>
        <authorList>
            <consortium name="US DOE Joint Genome Institute (JGI-PGF)"/>
            <person name="Walter F."/>
            <person name="Albersmeier A."/>
            <person name="Kalinowski J."/>
            <person name="Ruckert C."/>
        </authorList>
    </citation>
    <scope>NUCLEOTIDE SEQUENCE</scope>
    <source>
        <strain evidence="1">CGMCC 1.15367</strain>
    </source>
</reference>
<dbReference type="RefSeq" id="WP_188912351.1">
    <property type="nucleotide sequence ID" value="NZ_BMIQ01000009.1"/>
</dbReference>
<name>A0A916ZZF1_9HYPH</name>
<dbReference type="EMBL" id="BMIQ01000009">
    <property type="protein sequence ID" value="GGE19892.1"/>
    <property type="molecule type" value="Genomic_DNA"/>
</dbReference>
<comment type="caution">
    <text evidence="1">The sequence shown here is derived from an EMBL/GenBank/DDBJ whole genome shotgun (WGS) entry which is preliminary data.</text>
</comment>
<gene>
    <name evidence="1" type="ORF">GCM10011390_43920</name>
</gene>
<dbReference type="Proteomes" id="UP000644699">
    <property type="component" value="Unassembled WGS sequence"/>
</dbReference>